<dbReference type="GO" id="GO:0005929">
    <property type="term" value="C:cilium"/>
    <property type="evidence" value="ECO:0007669"/>
    <property type="project" value="GOC"/>
</dbReference>
<dbReference type="SUPFAM" id="SSF50978">
    <property type="entry name" value="WD40 repeat-like"/>
    <property type="match status" value="1"/>
</dbReference>
<dbReference type="InterPro" id="IPR042505">
    <property type="entry name" value="DYNC2I1"/>
</dbReference>
<dbReference type="GO" id="GO:0042073">
    <property type="term" value="P:intraciliary transport"/>
    <property type="evidence" value="ECO:0007669"/>
    <property type="project" value="InterPro"/>
</dbReference>
<accession>A0A1S3I0W6</accession>
<reference evidence="3" key="2">
    <citation type="submission" date="2025-08" db="UniProtKB">
        <authorList>
            <consortium name="RefSeq"/>
        </authorList>
    </citation>
    <scope>IDENTIFICATION</scope>
</reference>
<dbReference type="InterPro" id="IPR015943">
    <property type="entry name" value="WD40/YVTN_repeat-like_dom_sf"/>
</dbReference>
<sequence>MDEVLKAMNEENARLLNESRRSDWSSTPDSDENTDSRRADQPVKRPVTSRSRGFINFVSAKQRQISDKAASKARRRGQELLQLIELDVANFSLFDLPPVKEYELYMRNFGSMNTKQAYIQTNEDNIDRDIQTEEIETKEKWCQHPPEDLKGSGGDDEETEKSVDSSGKVDSVRLTKFLQQSLQVVAILLEEDQAERNQAEVLASRSNTSFSESTISLTQPSFLADRPVLQCHFSPVQNNLLLAVHGPPSGGSCMELANKGMISLWNTNEPSRPKQILTCESQPTCCCFSPEKATLAFAGMTDGSLVVWDLREPASMHHVYRTREEEWLLRKPTYFTAGILGEENHHSPVTTVIPIVSAADSAKASVMSAKETDFGTGLSFQLASAEENAWVHLWVVAEISNPDEAGSESDLGLAPGGRVKLLKSSSCKLENPTRDVRLKSSLRAHELALSPANPSNFYVGTDSGYVYHGVRSGGKAVPRTYKGEVDAPVPVTCLDFPPFSHQCFLAGCADGSIRLHNLHLETPLVTWLNSTNGNAVQVIRWSRSRPSVFYVLDAAAKLHVWDLLKDDAAPVNTETFSQDSLCTFSLSSDHSATGMGLPNRKAQMVVSFKRGGMDVHTLSQHLVTQQVGELEEFLKYVDKVL</sequence>
<proteinExistence type="predicted"/>
<keyword evidence="2" id="KW-1185">Reference proteome</keyword>
<protein>
    <submittedName>
        <fullName evidence="3">WD repeat-containing protein 60-like</fullName>
    </submittedName>
</protein>
<feature type="region of interest" description="Disordered" evidence="1">
    <location>
        <begin position="1"/>
        <end position="49"/>
    </location>
</feature>
<dbReference type="GO" id="GO:0045503">
    <property type="term" value="F:dynein light chain binding"/>
    <property type="evidence" value="ECO:0007669"/>
    <property type="project" value="InterPro"/>
</dbReference>
<name>A0A1S3I0W6_LINAN</name>
<dbReference type="PANTHER" id="PTHR16022">
    <property type="entry name" value="WD REPEAT DOMAIN 60"/>
    <property type="match status" value="1"/>
</dbReference>
<dbReference type="PANTHER" id="PTHR16022:SF0">
    <property type="entry name" value="CYTOPLASMIC DYNEIN 2 INTERMEDIATE CHAIN 1"/>
    <property type="match status" value="1"/>
</dbReference>
<dbReference type="OrthoDB" id="2162425at2759"/>
<dbReference type="Pfam" id="PF00400">
    <property type="entry name" value="WD40"/>
    <property type="match status" value="2"/>
</dbReference>
<dbReference type="GO" id="GO:0045504">
    <property type="term" value="F:dynein heavy chain binding"/>
    <property type="evidence" value="ECO:0007669"/>
    <property type="project" value="InterPro"/>
</dbReference>
<dbReference type="InterPro" id="IPR001680">
    <property type="entry name" value="WD40_rpt"/>
</dbReference>
<dbReference type="RefSeq" id="XP_013391905.2">
    <property type="nucleotide sequence ID" value="XM_013536451.2"/>
</dbReference>
<evidence type="ECO:0000256" key="1">
    <source>
        <dbReference type="SAM" id="MobiDB-lite"/>
    </source>
</evidence>
<dbReference type="KEGG" id="lak:106159965"/>
<organism evidence="2 3">
    <name type="scientific">Lingula anatina</name>
    <name type="common">Brachiopod</name>
    <name type="synonym">Lingula unguis</name>
    <dbReference type="NCBI Taxonomy" id="7574"/>
    <lineage>
        <taxon>Eukaryota</taxon>
        <taxon>Metazoa</taxon>
        <taxon>Spiralia</taxon>
        <taxon>Lophotrochozoa</taxon>
        <taxon>Brachiopoda</taxon>
        <taxon>Linguliformea</taxon>
        <taxon>Lingulata</taxon>
        <taxon>Lingulida</taxon>
        <taxon>Linguloidea</taxon>
        <taxon>Lingulidae</taxon>
        <taxon>Lingula</taxon>
    </lineage>
</organism>
<dbReference type="SMART" id="SM00320">
    <property type="entry name" value="WD40"/>
    <property type="match status" value="3"/>
</dbReference>
<dbReference type="GO" id="GO:0005868">
    <property type="term" value="C:cytoplasmic dynein complex"/>
    <property type="evidence" value="ECO:0007669"/>
    <property type="project" value="InterPro"/>
</dbReference>
<feature type="compositionally biased region" description="Basic and acidic residues" evidence="1">
    <location>
        <begin position="34"/>
        <end position="43"/>
    </location>
</feature>
<dbReference type="AlphaFoldDB" id="A0A1S3I0W6"/>
<dbReference type="GeneID" id="106159965"/>
<evidence type="ECO:0000313" key="2">
    <source>
        <dbReference type="Proteomes" id="UP000085678"/>
    </source>
</evidence>
<feature type="compositionally biased region" description="Basic and acidic residues" evidence="1">
    <location>
        <begin position="1"/>
        <end position="23"/>
    </location>
</feature>
<dbReference type="InParanoid" id="A0A1S3I0W6"/>
<feature type="region of interest" description="Disordered" evidence="1">
    <location>
        <begin position="136"/>
        <end position="166"/>
    </location>
</feature>
<dbReference type="InterPro" id="IPR036322">
    <property type="entry name" value="WD40_repeat_dom_sf"/>
</dbReference>
<dbReference type="Proteomes" id="UP000085678">
    <property type="component" value="Unplaced"/>
</dbReference>
<dbReference type="STRING" id="7574.A0A1S3I0W6"/>
<evidence type="ECO:0000313" key="3">
    <source>
        <dbReference type="RefSeq" id="XP_013391905.2"/>
    </source>
</evidence>
<feature type="compositionally biased region" description="Basic and acidic residues" evidence="1">
    <location>
        <begin position="136"/>
        <end position="150"/>
    </location>
</feature>
<reference evidence="3" key="1">
    <citation type="journal article" date="2015" name="Nat. Commun.">
        <title>The Lingula genome provides insights into brachiopod evolution and the origin of phosphate biomineralization.</title>
        <authorList>
            <person name="Luo Y.J."/>
            <person name="Takeuchi T."/>
            <person name="Koyanagi R."/>
            <person name="Yamada L."/>
            <person name="Kanda M."/>
            <person name="Khalturina M."/>
            <person name="Fujie M."/>
            <person name="Yamasaki S.I."/>
            <person name="Endo K."/>
            <person name="Satoh N."/>
        </authorList>
    </citation>
    <scope>NUCLEOTIDE SEQUENCE</scope>
</reference>
<gene>
    <name evidence="3" type="primary">LOC106159965</name>
</gene>
<dbReference type="Gene3D" id="2.130.10.10">
    <property type="entry name" value="YVTN repeat-like/Quinoprotein amine dehydrogenase"/>
    <property type="match status" value="2"/>
</dbReference>